<comment type="caution">
    <text evidence="1">The sequence shown here is derived from an EMBL/GenBank/DDBJ whole genome shotgun (WGS) entry which is preliminary data.</text>
</comment>
<name>V4PIL3_9CAUL</name>
<dbReference type="EMBL" id="AWGB01000006">
    <property type="protein sequence ID" value="ESQ93782.1"/>
    <property type="molecule type" value="Genomic_DNA"/>
</dbReference>
<dbReference type="PATRIC" id="fig|1121022.4.peg.712"/>
<dbReference type="InterPro" id="IPR036513">
    <property type="entry name" value="STAS_dom_sf"/>
</dbReference>
<organism evidence="1 2">
    <name type="scientific">Asticcacaulis benevestitus DSM 16100 = ATCC BAA-896</name>
    <dbReference type="NCBI Taxonomy" id="1121022"/>
    <lineage>
        <taxon>Bacteria</taxon>
        <taxon>Pseudomonadati</taxon>
        <taxon>Pseudomonadota</taxon>
        <taxon>Alphaproteobacteria</taxon>
        <taxon>Caulobacterales</taxon>
        <taxon>Caulobacteraceae</taxon>
        <taxon>Asticcacaulis</taxon>
    </lineage>
</organism>
<evidence type="ECO:0000313" key="2">
    <source>
        <dbReference type="Proteomes" id="UP000017837"/>
    </source>
</evidence>
<evidence type="ECO:0008006" key="3">
    <source>
        <dbReference type="Google" id="ProtNLM"/>
    </source>
</evidence>
<dbReference type="Proteomes" id="UP000017837">
    <property type="component" value="Unassembled WGS sequence"/>
</dbReference>
<sequence>MKRTQGAAAEFAMRTKSRLNLFVDESRKIIIVRPIGPLPASEFMDQIFKACENIEALWTYSRLNDFRRFETALADEHLHEMATRWAEIMQGHDDPTRVAVVDLDSWNEVRFPNISPLFPKDTLCMFTDYHEAMGWLMASDSEAYLEHLRNNPVARPDDFSIQIS</sequence>
<dbReference type="AlphaFoldDB" id="V4PIL3"/>
<dbReference type="SUPFAM" id="SSF52091">
    <property type="entry name" value="SpoIIaa-like"/>
    <property type="match status" value="1"/>
</dbReference>
<gene>
    <name evidence="1" type="ORF">ABENE_03605</name>
</gene>
<evidence type="ECO:0000313" key="1">
    <source>
        <dbReference type="EMBL" id="ESQ93782.1"/>
    </source>
</evidence>
<accession>V4PIL3</accession>
<keyword evidence="2" id="KW-1185">Reference proteome</keyword>
<reference evidence="1 2" key="1">
    <citation type="journal article" date="2014" name="Nature">
        <title>Sequential evolution of bacterial morphology by co-option of a developmental regulator.</title>
        <authorList>
            <person name="Jiang C."/>
            <person name="Brown P.J."/>
            <person name="Ducret A."/>
            <person name="Brun Y.V."/>
        </authorList>
    </citation>
    <scope>NUCLEOTIDE SEQUENCE [LARGE SCALE GENOMIC DNA]</scope>
    <source>
        <strain evidence="1 2">DSM 16100</strain>
    </source>
</reference>
<protein>
    <recommendedName>
        <fullName evidence="3">STAS/SEC14 domain-containing protein</fullName>
    </recommendedName>
</protein>
<proteinExistence type="predicted"/>